<dbReference type="GO" id="GO:0034040">
    <property type="term" value="F:ATPase-coupled lipid transmembrane transporter activity"/>
    <property type="evidence" value="ECO:0007669"/>
    <property type="project" value="TreeGrafter"/>
</dbReference>
<protein>
    <recommendedName>
        <fullName evidence="6">ABC transmembrane type-1 domain-containing protein</fullName>
    </recommendedName>
</protein>
<feature type="transmembrane region" description="Helical" evidence="5">
    <location>
        <begin position="20"/>
        <end position="43"/>
    </location>
</feature>
<dbReference type="Pfam" id="PF00005">
    <property type="entry name" value="ABC_tran"/>
    <property type="match status" value="1"/>
</dbReference>
<dbReference type="GO" id="GO:0016020">
    <property type="term" value="C:membrane"/>
    <property type="evidence" value="ECO:0007669"/>
    <property type="project" value="UniProtKB-SubCell"/>
</dbReference>
<feature type="transmembrane region" description="Helical" evidence="5">
    <location>
        <begin position="55"/>
        <end position="72"/>
    </location>
</feature>
<gene>
    <name evidence="7" type="ORF">METZ01_LOCUS97993</name>
</gene>
<feature type="non-terminal residue" evidence="7">
    <location>
        <position position="1"/>
    </location>
</feature>
<proteinExistence type="predicted"/>
<dbReference type="SUPFAM" id="SSF52540">
    <property type="entry name" value="P-loop containing nucleoside triphosphate hydrolases"/>
    <property type="match status" value="1"/>
</dbReference>
<name>A0A381VXX5_9ZZZZ</name>
<dbReference type="GO" id="GO:0016887">
    <property type="term" value="F:ATP hydrolysis activity"/>
    <property type="evidence" value="ECO:0007669"/>
    <property type="project" value="InterPro"/>
</dbReference>
<dbReference type="PANTHER" id="PTHR24221">
    <property type="entry name" value="ATP-BINDING CASSETTE SUB-FAMILY B"/>
    <property type="match status" value="1"/>
</dbReference>
<dbReference type="PANTHER" id="PTHR24221:SF646">
    <property type="entry name" value="HAEMOLYSIN SECRETION ATP-BINDING PROTEIN"/>
    <property type="match status" value="1"/>
</dbReference>
<organism evidence="7">
    <name type="scientific">marine metagenome</name>
    <dbReference type="NCBI Taxonomy" id="408172"/>
    <lineage>
        <taxon>unclassified sequences</taxon>
        <taxon>metagenomes</taxon>
        <taxon>ecological metagenomes</taxon>
    </lineage>
</organism>
<dbReference type="PROSITE" id="PS50929">
    <property type="entry name" value="ABC_TM1F"/>
    <property type="match status" value="1"/>
</dbReference>
<dbReference type="InterPro" id="IPR036640">
    <property type="entry name" value="ABC1_TM_sf"/>
</dbReference>
<dbReference type="InterPro" id="IPR039421">
    <property type="entry name" value="Type_1_exporter"/>
</dbReference>
<dbReference type="InterPro" id="IPR011527">
    <property type="entry name" value="ABC1_TM_dom"/>
</dbReference>
<dbReference type="GO" id="GO:0005524">
    <property type="term" value="F:ATP binding"/>
    <property type="evidence" value="ECO:0007669"/>
    <property type="project" value="InterPro"/>
</dbReference>
<evidence type="ECO:0000256" key="5">
    <source>
        <dbReference type="SAM" id="Phobius"/>
    </source>
</evidence>
<dbReference type="GO" id="GO:0140359">
    <property type="term" value="F:ABC-type transporter activity"/>
    <property type="evidence" value="ECO:0007669"/>
    <property type="project" value="InterPro"/>
</dbReference>
<evidence type="ECO:0000256" key="3">
    <source>
        <dbReference type="ARBA" id="ARBA00022989"/>
    </source>
</evidence>
<dbReference type="SUPFAM" id="SSF90123">
    <property type="entry name" value="ABC transporter transmembrane region"/>
    <property type="match status" value="1"/>
</dbReference>
<dbReference type="InterPro" id="IPR003439">
    <property type="entry name" value="ABC_transporter-like_ATP-bd"/>
</dbReference>
<evidence type="ECO:0000259" key="6">
    <source>
        <dbReference type="PROSITE" id="PS50929"/>
    </source>
</evidence>
<dbReference type="AlphaFoldDB" id="A0A381VXX5"/>
<keyword evidence="4 5" id="KW-0472">Membrane</keyword>
<evidence type="ECO:0000256" key="2">
    <source>
        <dbReference type="ARBA" id="ARBA00022692"/>
    </source>
</evidence>
<evidence type="ECO:0000256" key="4">
    <source>
        <dbReference type="ARBA" id="ARBA00023136"/>
    </source>
</evidence>
<comment type="subcellular location">
    <subcellularLocation>
        <location evidence="1">Membrane</location>
        <topology evidence="1">Multi-pass membrane protein</topology>
    </subcellularLocation>
</comment>
<feature type="non-terminal residue" evidence="7">
    <location>
        <position position="467"/>
    </location>
</feature>
<dbReference type="Pfam" id="PF00664">
    <property type="entry name" value="ABC_membrane"/>
    <property type="match status" value="1"/>
</dbReference>
<dbReference type="InterPro" id="IPR027417">
    <property type="entry name" value="P-loop_NTPase"/>
</dbReference>
<dbReference type="Gene3D" id="1.20.1560.10">
    <property type="entry name" value="ABC transporter type 1, transmembrane domain"/>
    <property type="match status" value="1"/>
</dbReference>
<dbReference type="Gene3D" id="3.40.50.300">
    <property type="entry name" value="P-loop containing nucleotide triphosphate hydrolases"/>
    <property type="match status" value="1"/>
</dbReference>
<evidence type="ECO:0000313" key="7">
    <source>
        <dbReference type="EMBL" id="SVA45139.1"/>
    </source>
</evidence>
<keyword evidence="2 5" id="KW-0812">Transmembrane</keyword>
<accession>A0A381VXX5</accession>
<evidence type="ECO:0000256" key="1">
    <source>
        <dbReference type="ARBA" id="ARBA00004141"/>
    </source>
</evidence>
<sequence>MQFDARLWSFTKGIRGRIAISALIGMISTALGVIRLALLGWLIGLIFQGQSAGELIMPIIFAALVMLLRGYFEHWRTMMAHETSAIVQKQLRRNLFDQIVSLGPGYAGRQRSGELVLSLVEGVEQLETYFGQYLPQLLISALTPLIIFAFVAFLDLPVALILLVAALVSLILPSAWHKFDIKRSEERQQAYAAFASDFLDGIQGLATLKSFGQSKSRSDLLKKRAADLFQSTMWVLATNVLSRGITDTSIAVGAAAGLGYGAYRTIAGEMELTTLLIILMMGVEIFRPLRDLRTVLHQGMLGLSAAQGVYKILDAKPAVLEEHYGNINSQLEPSIAFESVNFNYPGHSHVVHESLSFNIRKGEKVGIVGPSGCGKSSIVRLLLRFHDPVQGSVSFGGMDLRNISFDQIRSQISVVHQDTFLFHGTIEENIRMGRPEAGDIEIKEAAKYANIHEFVTTLPDGYQTLIG</sequence>
<reference evidence="7" key="1">
    <citation type="submission" date="2018-05" db="EMBL/GenBank/DDBJ databases">
        <authorList>
            <person name="Lanie J.A."/>
            <person name="Ng W.-L."/>
            <person name="Kazmierczak K.M."/>
            <person name="Andrzejewski T.M."/>
            <person name="Davidsen T.M."/>
            <person name="Wayne K.J."/>
            <person name="Tettelin H."/>
            <person name="Glass J.I."/>
            <person name="Rusch D."/>
            <person name="Podicherti R."/>
            <person name="Tsui H.-C.T."/>
            <person name="Winkler M.E."/>
        </authorList>
    </citation>
    <scope>NUCLEOTIDE SEQUENCE</scope>
</reference>
<feature type="domain" description="ABC transmembrane type-1" evidence="6">
    <location>
        <begin position="19"/>
        <end position="301"/>
    </location>
</feature>
<keyword evidence="3 5" id="KW-1133">Transmembrane helix</keyword>
<dbReference type="EMBL" id="UINC01010119">
    <property type="protein sequence ID" value="SVA45139.1"/>
    <property type="molecule type" value="Genomic_DNA"/>
</dbReference>